<keyword evidence="3" id="KW-1185">Reference proteome</keyword>
<dbReference type="GeneID" id="134286069"/>
<feature type="compositionally biased region" description="Polar residues" evidence="1">
    <location>
        <begin position="260"/>
        <end position="273"/>
    </location>
</feature>
<evidence type="ECO:0000256" key="1">
    <source>
        <dbReference type="SAM" id="MobiDB-lite"/>
    </source>
</evidence>
<reference evidence="2" key="2">
    <citation type="submission" date="2025-05" db="UniProtKB">
        <authorList>
            <consortium name="EnsemblMetazoa"/>
        </authorList>
    </citation>
    <scope>IDENTIFICATION</scope>
    <source>
        <strain evidence="2">Foshan</strain>
    </source>
</reference>
<evidence type="ECO:0000313" key="3">
    <source>
        <dbReference type="Proteomes" id="UP000069940"/>
    </source>
</evidence>
<dbReference type="Proteomes" id="UP000069940">
    <property type="component" value="Unassembled WGS sequence"/>
</dbReference>
<organism evidence="2 3">
    <name type="scientific">Aedes albopictus</name>
    <name type="common">Asian tiger mosquito</name>
    <name type="synonym">Stegomyia albopicta</name>
    <dbReference type="NCBI Taxonomy" id="7160"/>
    <lineage>
        <taxon>Eukaryota</taxon>
        <taxon>Metazoa</taxon>
        <taxon>Ecdysozoa</taxon>
        <taxon>Arthropoda</taxon>
        <taxon>Hexapoda</taxon>
        <taxon>Insecta</taxon>
        <taxon>Pterygota</taxon>
        <taxon>Neoptera</taxon>
        <taxon>Endopterygota</taxon>
        <taxon>Diptera</taxon>
        <taxon>Nematocera</taxon>
        <taxon>Culicoidea</taxon>
        <taxon>Culicidae</taxon>
        <taxon>Culicinae</taxon>
        <taxon>Aedini</taxon>
        <taxon>Aedes</taxon>
        <taxon>Stegomyia</taxon>
    </lineage>
</organism>
<name>A0ABM1XL14_AEDAL</name>
<evidence type="ECO:0000313" key="2">
    <source>
        <dbReference type="EnsemblMetazoa" id="AALFPA23_000646.P499"/>
    </source>
</evidence>
<feature type="region of interest" description="Disordered" evidence="1">
    <location>
        <begin position="532"/>
        <end position="568"/>
    </location>
</feature>
<feature type="compositionally biased region" description="Polar residues" evidence="1">
    <location>
        <begin position="539"/>
        <end position="566"/>
    </location>
</feature>
<accession>A0ABM1XL14</accession>
<feature type="region of interest" description="Disordered" evidence="1">
    <location>
        <begin position="378"/>
        <end position="419"/>
    </location>
</feature>
<feature type="region of interest" description="Disordered" evidence="1">
    <location>
        <begin position="694"/>
        <end position="733"/>
    </location>
</feature>
<protein>
    <submittedName>
        <fullName evidence="2">Uncharacterized protein</fullName>
    </submittedName>
</protein>
<reference evidence="3" key="1">
    <citation type="journal article" date="2015" name="Proc. Natl. Acad. Sci. U.S.A.">
        <title>Genome sequence of the Asian Tiger mosquito, Aedes albopictus, reveals insights into its biology, genetics, and evolution.</title>
        <authorList>
            <person name="Chen X.G."/>
            <person name="Jiang X."/>
            <person name="Gu J."/>
            <person name="Xu M."/>
            <person name="Wu Y."/>
            <person name="Deng Y."/>
            <person name="Zhang C."/>
            <person name="Bonizzoni M."/>
            <person name="Dermauw W."/>
            <person name="Vontas J."/>
            <person name="Armbruster P."/>
            <person name="Huang X."/>
            <person name="Yang Y."/>
            <person name="Zhang H."/>
            <person name="He W."/>
            <person name="Peng H."/>
            <person name="Liu Y."/>
            <person name="Wu K."/>
            <person name="Chen J."/>
            <person name="Lirakis M."/>
            <person name="Topalis P."/>
            <person name="Van Leeuwen T."/>
            <person name="Hall A.B."/>
            <person name="Jiang X."/>
            <person name="Thorpe C."/>
            <person name="Mueller R.L."/>
            <person name="Sun C."/>
            <person name="Waterhouse R.M."/>
            <person name="Yan G."/>
            <person name="Tu Z.J."/>
            <person name="Fang X."/>
            <person name="James A.A."/>
        </authorList>
    </citation>
    <scope>NUCLEOTIDE SEQUENCE [LARGE SCALE GENOMIC DNA]</scope>
    <source>
        <strain evidence="3">Foshan</strain>
    </source>
</reference>
<dbReference type="EnsemblMetazoa" id="AALFPA23_000646.R499">
    <property type="protein sequence ID" value="AALFPA23_000646.P499"/>
    <property type="gene ID" value="AALFPA23_000646"/>
</dbReference>
<feature type="compositionally biased region" description="Polar residues" evidence="1">
    <location>
        <begin position="386"/>
        <end position="400"/>
    </location>
</feature>
<proteinExistence type="predicted"/>
<sequence length="840" mass="89953">MADIARLLVQLGHVEDEVRKVKKNICVDGVFRPSLAQGKLYEKVLQCHYKEYRRICFELLPVLPPERHDELDKDASHFEEIYRDACVLVEKLFYSCRSTGDMHQNDRTSSSCFTATTVSRCHTPPIRSRSMNSTTEHPVPILAETETPRTSFPNRIKVSTIVADSFQYEKPLHDEDSTKNMNPPTSQKDSRVGNEPNEFVDSKTEDSKTITIPMPTGLGPVLMPFRPPPGFHPTPKRNQMPTGMPPVSQCPTGASPVPQPLQSATGSQPVSQPLRPTTGSLPVFHPLQCKTDSLPTSQQSRCVTGSCPVLQIPYETESFPTSKLPTPMTGLRPVQEQYPCADEPNPKRPDVAGIPPVLKPFLSTVEASPVTTPALMPIGASPVKKPTTTSVDTRSATKPTMMSAGSPPVGKTISPSAGASPVDNSAPMAVGSHPMVKPTPMSVGTSPACSSAQRSAGTSPVVMPIPMSPGTSPVGCSDQRFTDTSSVINYAHVSVGFPPVAKMISPSAGASPVGSSAPTAVGTLPMVKPTPMSAGGSPVDNSAQRSIGTSPVVTPIPMSTGTNPVGNSALRFTDARSVINYDQRSIGTSPVIKPTLRSAGALPVFYSTPMSVGPFPAVKPTLPPIEANPPPKSTGTSPVVKPTVISTGAKPFNDSAGLCPVAKPSPKSASLRPVTHSDPMSSSIVAVYPPVPTKRINKTNRTSPTAGIRPARKRVQSRTDQVQTPKTTETRPMTSRALMPSEIRPVTRTHPRKQWIGVVPKFFQPPLDPPPVNVTGVFEQLHSDSRPRKPPDGPPKQIRPSEAIVERVSRTRPLKDPIKRLVSILPPILAGEYVRANAKK</sequence>
<feature type="region of interest" description="Disordered" evidence="1">
    <location>
        <begin position="782"/>
        <end position="812"/>
    </location>
</feature>
<feature type="region of interest" description="Disordered" evidence="1">
    <location>
        <begin position="168"/>
        <end position="273"/>
    </location>
</feature>
<dbReference type="RefSeq" id="XP_062703620.1">
    <property type="nucleotide sequence ID" value="XM_062847636.1"/>
</dbReference>
<feature type="compositionally biased region" description="Polar residues" evidence="1">
    <location>
        <begin position="718"/>
        <end position="733"/>
    </location>
</feature>
<feature type="compositionally biased region" description="Basic and acidic residues" evidence="1">
    <location>
        <begin position="782"/>
        <end position="791"/>
    </location>
</feature>